<dbReference type="Gene3D" id="3.30.70.330">
    <property type="match status" value="1"/>
</dbReference>
<dbReference type="InterPro" id="IPR043472">
    <property type="entry name" value="Macro_dom-like"/>
</dbReference>
<feature type="domain" description="Macro" evidence="10">
    <location>
        <begin position="588"/>
        <end position="776"/>
    </location>
</feature>
<evidence type="ECO:0000313" key="11">
    <source>
        <dbReference type="EMBL" id="KAK7909910.1"/>
    </source>
</evidence>
<organism evidence="11 12">
    <name type="scientific">Mugilogobius chulae</name>
    <name type="common">yellowstripe goby</name>
    <dbReference type="NCBI Taxonomy" id="88201"/>
    <lineage>
        <taxon>Eukaryota</taxon>
        <taxon>Metazoa</taxon>
        <taxon>Chordata</taxon>
        <taxon>Craniata</taxon>
        <taxon>Vertebrata</taxon>
        <taxon>Euteleostomi</taxon>
        <taxon>Actinopterygii</taxon>
        <taxon>Neopterygii</taxon>
        <taxon>Teleostei</taxon>
        <taxon>Neoteleostei</taxon>
        <taxon>Acanthomorphata</taxon>
        <taxon>Gobiaria</taxon>
        <taxon>Gobiiformes</taxon>
        <taxon>Gobioidei</taxon>
        <taxon>Gobiidae</taxon>
        <taxon>Gobionellinae</taxon>
        <taxon>Mugilogobius</taxon>
    </lineage>
</organism>
<dbReference type="GO" id="GO:1990404">
    <property type="term" value="F:NAD+-protein mono-ADP-ribosyltransferase activity"/>
    <property type="evidence" value="ECO:0007669"/>
    <property type="project" value="TreeGrafter"/>
</dbReference>
<dbReference type="InterPro" id="IPR012317">
    <property type="entry name" value="Poly(ADP-ribose)pol_cat_dom"/>
</dbReference>
<dbReference type="PANTHER" id="PTHR14453">
    <property type="entry name" value="PARP/ZINC FINGER CCCH TYPE DOMAIN CONTAINING PROTEIN"/>
    <property type="match status" value="1"/>
</dbReference>
<dbReference type="PROSITE" id="PS51154">
    <property type="entry name" value="MACRO"/>
    <property type="match status" value="2"/>
</dbReference>
<feature type="region of interest" description="Disordered" evidence="8">
    <location>
        <begin position="997"/>
        <end position="1019"/>
    </location>
</feature>
<dbReference type="InterPro" id="IPR052056">
    <property type="entry name" value="Mono-ARTD/PARP"/>
</dbReference>
<gene>
    <name evidence="11" type="ORF">WMY93_014594</name>
</gene>
<feature type="domain" description="PARP catalytic" evidence="9">
    <location>
        <begin position="1194"/>
        <end position="1391"/>
    </location>
</feature>
<dbReference type="PANTHER" id="PTHR14453:SF107">
    <property type="entry name" value="POLY [ADP-RIBOSE] POLYMERASE"/>
    <property type="match status" value="1"/>
</dbReference>
<evidence type="ECO:0000256" key="4">
    <source>
        <dbReference type="ARBA" id="ARBA00023027"/>
    </source>
</evidence>
<dbReference type="Gene3D" id="3.40.220.10">
    <property type="entry name" value="Leucine Aminopeptidase, subunit E, domain 1"/>
    <property type="match status" value="2"/>
</dbReference>
<dbReference type="SUPFAM" id="SSF52949">
    <property type="entry name" value="Macro domain-like"/>
    <property type="match status" value="2"/>
</dbReference>
<keyword evidence="3 7" id="KW-0808">Transferase</keyword>
<accession>A0AAW0P1K5</accession>
<protein>
    <recommendedName>
        <fullName evidence="7">Poly [ADP-ribose] polymerase</fullName>
        <shortName evidence="7">PARP</shortName>
        <ecNumber evidence="7">2.4.2.-</ecNumber>
    </recommendedName>
</protein>
<dbReference type="InterPro" id="IPR057051">
    <property type="entry name" value="PARP14_RPM_1"/>
</dbReference>
<dbReference type="GO" id="GO:0005634">
    <property type="term" value="C:nucleus"/>
    <property type="evidence" value="ECO:0007669"/>
    <property type="project" value="UniProtKB-SubCell"/>
</dbReference>
<dbReference type="InterPro" id="IPR002589">
    <property type="entry name" value="Macro_dom"/>
</dbReference>
<sequence length="1391" mass="155397">MDPDKYPLYFVAEEDFDTQERKKIRRYFTIRRDSGGGDCGELQKVGEKLYKICFEQEEVQERVLGRKTHTISLPSGHLQLTVSRTEPEARNVQISSTETSAKPPNVSNCLERTLQPDTFLIRYLNDCSKALKILQKQFACIGCSAELNLDKEVVTVKADAQKGLGAFSGISEKWEIQVDRVWSSFQESFTCYHVVDPKIFRPILQDKSFTDDDVEVYSELGYIVVVGETSTVNDKIQNVQRNLPKKTELAIDERQFNLIEEEFARVMRTKLPNVNLIKCHNYIVLEGLDTEVQSGLAAYDRLVKKIQQKIVHFSPELQNFFVTSDAITKYKTRIEQCLSNPVSLEIFNSDLVLSSLSIEAVDEAVTILQRDFTTAFVNLEGNAAVPPDLDRIKELIMKEKIYVNVQERRLDVQLVSGPQSTIKVQIAGYSDSVNRLREELLNYLLIYVTVEDRVSLPSAEMVENFDKLLTIFAPKDSRVSMNTSLVPRPCVLLSGPMQLVRKTQSELSKELSSLISETLILNGPGARQYFKAVGKASKELIERSNQVFIQEMENTEEVETEEEPEQVIYSAPTSLPATSLTEEVSRRSSIYRRTPARNISISIKLGCLVNEQVNVQVVPMLKKHLQSTRIGKSLVRKGGLSMKIKFSSAMKKSLAPGGVLEVIAPPSVGCSKLFFIECLPWDGLGGQSMKALSSGLQRCLELCEEQGYSSVALPVIGPGKVLQYPLKEAVLLLTEKLKQFGRTAKATSTLQDIHIVIKPDEDSTEEIFLEVHRQLTQNINQEGQVIFKPISSELDNVCITVGSGIQLELVFGDITNERTDAVVNSTNFENLNSGVCKEILAVAGPDVAAELRSAKLERDEVFVTQPGRFPCQGLLHVYGKSNAHLLQQLMGSIVQYCEAYEWMSVAMPAICAGAAGLSAGAVAGAMLRGLNEALSIPLFSLVKVRIVLNKINIFTAFKEEATQLFSASVIKKVAPSLPSFTRPSVVSAPPPPPASASVLPPAAFSDLPRPRTSSSDQKSIFKITGLSKNNISKAMTTMREVYQAQSSSQTFKKGELAALTPGDLATLKTQVEALGLQVECNEGDWTVSGLTVKVNQVIHLLKSFIYGTLTREKRTREEEESYRKVAWCIRGPNGDWERLPKKANYQLEQGEIDEGIKDAQGVKWIVDLPNMEVTNNSSTTKALKRLENLPDFTFPLYWDNMTSGENLKVVPLLPSCAEYQEVKDEFQQTCQNTVLKIERVQNIHLRRSYEVQLKHIADKNRLVGGENEELLFHGTTKENAKSIMSTGFNRRFSGQNATAYGQGTYFALDARYSAQPTYSKPAADGTQLMFLARVLTGLYTLGHKDMRVPPPRDPLNPHERYDSVVDNMDQPNMFIVFHDNQAYPDYLITFK</sequence>
<dbReference type="Pfam" id="PF01661">
    <property type="entry name" value="Macro"/>
    <property type="match status" value="1"/>
</dbReference>
<dbReference type="GO" id="GO:0005737">
    <property type="term" value="C:cytoplasm"/>
    <property type="evidence" value="ECO:0007669"/>
    <property type="project" value="TreeGrafter"/>
</dbReference>
<dbReference type="GO" id="GO:0003714">
    <property type="term" value="F:transcription corepressor activity"/>
    <property type="evidence" value="ECO:0007669"/>
    <property type="project" value="TreeGrafter"/>
</dbReference>
<dbReference type="GO" id="GO:0003950">
    <property type="term" value="F:NAD+ poly-ADP-ribosyltransferase activity"/>
    <property type="evidence" value="ECO:0007669"/>
    <property type="project" value="UniProtKB-UniRule"/>
</dbReference>
<dbReference type="SUPFAM" id="SSF56399">
    <property type="entry name" value="ADP-ribosylation"/>
    <property type="match status" value="1"/>
</dbReference>
<dbReference type="Pfam" id="PF00644">
    <property type="entry name" value="PARP"/>
    <property type="match status" value="1"/>
</dbReference>
<dbReference type="SMART" id="SM00506">
    <property type="entry name" value="A1pp"/>
    <property type="match status" value="1"/>
</dbReference>
<name>A0AAW0P1K5_9GOBI</name>
<keyword evidence="4 7" id="KW-0520">NAD</keyword>
<comment type="subcellular location">
    <subcellularLocation>
        <location evidence="1">Nucleus</location>
    </subcellularLocation>
</comment>
<evidence type="ECO:0000256" key="5">
    <source>
        <dbReference type="ARBA" id="ARBA00023242"/>
    </source>
</evidence>
<dbReference type="EC" id="2.4.2.-" evidence="7"/>
<feature type="domain" description="Macro" evidence="10">
    <location>
        <begin position="794"/>
        <end position="965"/>
    </location>
</feature>
<dbReference type="CDD" id="cd01439">
    <property type="entry name" value="TCCD_inducible_PARP_like"/>
    <property type="match status" value="1"/>
</dbReference>
<evidence type="ECO:0000256" key="1">
    <source>
        <dbReference type="ARBA" id="ARBA00004123"/>
    </source>
</evidence>
<dbReference type="EMBL" id="JBBPFD010000010">
    <property type="protein sequence ID" value="KAK7909910.1"/>
    <property type="molecule type" value="Genomic_DNA"/>
</dbReference>
<dbReference type="FunFam" id="3.90.228.10:FF:000008">
    <property type="entry name" value="Poly [ADP-ribose] polymerase"/>
    <property type="match status" value="1"/>
</dbReference>
<evidence type="ECO:0000256" key="6">
    <source>
        <dbReference type="ARBA" id="ARBA00024347"/>
    </source>
</evidence>
<dbReference type="InterPro" id="IPR012677">
    <property type="entry name" value="Nucleotide-bd_a/b_plait_sf"/>
</dbReference>
<evidence type="ECO:0000259" key="10">
    <source>
        <dbReference type="PROSITE" id="PS51154"/>
    </source>
</evidence>
<keyword evidence="2 7" id="KW-0328">Glycosyltransferase</keyword>
<keyword evidence="12" id="KW-1185">Reference proteome</keyword>
<reference evidence="12" key="1">
    <citation type="submission" date="2024-04" db="EMBL/GenBank/DDBJ databases">
        <title>Salinicola lusitanus LLJ914,a marine bacterium isolated from the Okinawa Trough.</title>
        <authorList>
            <person name="Li J."/>
        </authorList>
    </citation>
    <scope>NUCLEOTIDE SEQUENCE [LARGE SCALE GENOMIC DNA]</scope>
</reference>
<evidence type="ECO:0000256" key="3">
    <source>
        <dbReference type="ARBA" id="ARBA00022679"/>
    </source>
</evidence>
<evidence type="ECO:0000256" key="7">
    <source>
        <dbReference type="RuleBase" id="RU362114"/>
    </source>
</evidence>
<dbReference type="GO" id="GO:0010629">
    <property type="term" value="P:negative regulation of gene expression"/>
    <property type="evidence" value="ECO:0007669"/>
    <property type="project" value="TreeGrafter"/>
</dbReference>
<comment type="similarity">
    <text evidence="6">Belongs to the ARTD/PARP family.</text>
</comment>
<evidence type="ECO:0000259" key="9">
    <source>
        <dbReference type="PROSITE" id="PS51059"/>
    </source>
</evidence>
<dbReference type="Pfam" id="PF23222">
    <property type="entry name" value="RRM_PARP14_1"/>
    <property type="match status" value="1"/>
</dbReference>
<evidence type="ECO:0000256" key="2">
    <source>
        <dbReference type="ARBA" id="ARBA00022676"/>
    </source>
</evidence>
<dbReference type="GO" id="GO:0070212">
    <property type="term" value="P:protein poly-ADP-ribosylation"/>
    <property type="evidence" value="ECO:0007669"/>
    <property type="project" value="TreeGrafter"/>
</dbReference>
<dbReference type="Gene3D" id="3.90.228.10">
    <property type="match status" value="1"/>
</dbReference>
<comment type="caution">
    <text evidence="11">The sequence shown here is derived from an EMBL/GenBank/DDBJ whole genome shotgun (WGS) entry which is preliminary data.</text>
</comment>
<dbReference type="Proteomes" id="UP001460270">
    <property type="component" value="Unassembled WGS sequence"/>
</dbReference>
<evidence type="ECO:0000313" key="12">
    <source>
        <dbReference type="Proteomes" id="UP001460270"/>
    </source>
</evidence>
<evidence type="ECO:0000256" key="8">
    <source>
        <dbReference type="SAM" id="MobiDB-lite"/>
    </source>
</evidence>
<keyword evidence="5" id="KW-0539">Nucleus</keyword>
<dbReference type="PROSITE" id="PS51059">
    <property type="entry name" value="PARP_CATALYTIC"/>
    <property type="match status" value="1"/>
</dbReference>
<proteinExistence type="inferred from homology"/>